<dbReference type="OrthoDB" id="413993at2759"/>
<dbReference type="GeneID" id="24108951"/>
<evidence type="ECO:0000313" key="2">
    <source>
        <dbReference type="EMBL" id="GAC96085.1"/>
    </source>
</evidence>
<dbReference type="PANTHER" id="PTHR47345:SF1">
    <property type="entry name" value="CUT9-INTERACTING PROTEIN SCN1"/>
    <property type="match status" value="1"/>
</dbReference>
<name>R9PDA0_PSEHS</name>
<dbReference type="InterPro" id="IPR001130">
    <property type="entry name" value="TatD-like"/>
</dbReference>
<feature type="region of interest" description="Disordered" evidence="1">
    <location>
        <begin position="352"/>
        <end position="372"/>
    </location>
</feature>
<organism evidence="2 3">
    <name type="scientific">Pseudozyma hubeiensis (strain SY62)</name>
    <name type="common">Yeast</name>
    <dbReference type="NCBI Taxonomy" id="1305764"/>
    <lineage>
        <taxon>Eukaryota</taxon>
        <taxon>Fungi</taxon>
        <taxon>Dikarya</taxon>
        <taxon>Basidiomycota</taxon>
        <taxon>Ustilaginomycotina</taxon>
        <taxon>Ustilaginomycetes</taxon>
        <taxon>Ustilaginales</taxon>
        <taxon>Ustilaginaceae</taxon>
        <taxon>Pseudozyma</taxon>
    </lineage>
</organism>
<feature type="compositionally biased region" description="Acidic residues" evidence="1">
    <location>
        <begin position="361"/>
        <end position="372"/>
    </location>
</feature>
<dbReference type="eggNOG" id="KOG3020">
    <property type="taxonomic scope" value="Eukaryota"/>
</dbReference>
<dbReference type="Proteomes" id="UP000014071">
    <property type="component" value="Unassembled WGS sequence"/>
</dbReference>
<dbReference type="RefSeq" id="XP_012189672.1">
    <property type="nucleotide sequence ID" value="XM_012334282.1"/>
</dbReference>
<proteinExistence type="predicted"/>
<dbReference type="PANTHER" id="PTHR47345">
    <property type="entry name" value="CUT9-INTERACTING PROTEIN SCN1"/>
    <property type="match status" value="1"/>
</dbReference>
<evidence type="ECO:0000256" key="1">
    <source>
        <dbReference type="SAM" id="MobiDB-lite"/>
    </source>
</evidence>
<evidence type="ECO:0000313" key="3">
    <source>
        <dbReference type="Proteomes" id="UP000014071"/>
    </source>
</evidence>
<sequence length="372" mass="41353">MCAAEPHFETREMAADADQPPPDLAGLFVDSHCHPTDDPAAYTSSNLDQLSDRISSTTVGRLVCMATNARDQGMVAELALRHPTKVVPCFGWHPWFAHHISLFDPPPNKAKHYHDLFSIPDASSEEGDRSKEELDAIWDQLPDPISLRSVCQGIREQFDRFPNALLGEVGIDRAFRIPRRAWNYDPHRAEPDTTLPKLTKLKTPQTHQLSVLRAQIDVALHYRRNISLHSVQAAGLTVDLLTSLRNADISAFGAVRVSLHSCTLDNNVVRSITKKHANVYVGFSSTINRKQIAARECLGSVERSRALMESDYHTVKGIPGYLMEANDYFAQLHGLSPEAAAQQLRSNWETFYSGRAQSDGSGDEEDSDGDSQ</sequence>
<dbReference type="SUPFAM" id="SSF51556">
    <property type="entry name" value="Metallo-dependent hydrolases"/>
    <property type="match status" value="1"/>
</dbReference>
<reference evidence="3" key="1">
    <citation type="journal article" date="2013" name="Genome Announc.">
        <title>Draft genome sequence of the basidiomycetous yeast-like fungus Pseudozyma hubeiensis SY62, which produces an abundant amount of the biosurfactant mannosylerythritol lipids.</title>
        <authorList>
            <person name="Konishi M."/>
            <person name="Hatada Y."/>
            <person name="Horiuchi J."/>
        </authorList>
    </citation>
    <scope>NUCLEOTIDE SEQUENCE [LARGE SCALE GENOMIC DNA]</scope>
    <source>
        <strain evidence="3">SY62</strain>
    </source>
</reference>
<dbReference type="Gene3D" id="3.20.20.140">
    <property type="entry name" value="Metal-dependent hydrolases"/>
    <property type="match status" value="1"/>
</dbReference>
<dbReference type="AlphaFoldDB" id="R9PDA0"/>
<dbReference type="Pfam" id="PF01026">
    <property type="entry name" value="TatD_DNase"/>
    <property type="match status" value="1"/>
</dbReference>
<accession>R9PDA0</accession>
<dbReference type="InterPro" id="IPR032466">
    <property type="entry name" value="Metal_Hydrolase"/>
</dbReference>
<dbReference type="InterPro" id="IPR053044">
    <property type="entry name" value="Metallo-hydrolase/TatD-type"/>
</dbReference>
<gene>
    <name evidence="2" type="ORF">PHSY_003664</name>
</gene>
<keyword evidence="3" id="KW-1185">Reference proteome</keyword>
<dbReference type="HOGENOM" id="CLU_031506_3_0_1"/>
<dbReference type="EMBL" id="DF238800">
    <property type="protein sequence ID" value="GAC96085.1"/>
    <property type="molecule type" value="Genomic_DNA"/>
</dbReference>
<protein>
    <submittedName>
        <fullName evidence="2">Dnase</fullName>
    </submittedName>
</protein>
<dbReference type="GO" id="GO:0016788">
    <property type="term" value="F:hydrolase activity, acting on ester bonds"/>
    <property type="evidence" value="ECO:0007669"/>
    <property type="project" value="InterPro"/>
</dbReference>